<reference evidence="3 4" key="1">
    <citation type="submission" date="2019-04" db="EMBL/GenBank/DDBJ databases">
        <title>Aspergillus burnettii sp. nov., novel species from soil in southeast Queensland.</title>
        <authorList>
            <person name="Gilchrist C.L.M."/>
            <person name="Pitt J.I."/>
            <person name="Lange L."/>
            <person name="Lacey H.J."/>
            <person name="Vuong D."/>
            <person name="Midgley D.J."/>
            <person name="Greenfield P."/>
            <person name="Bradbury M."/>
            <person name="Lacey E."/>
            <person name="Busk P.K."/>
            <person name="Pilgaard B."/>
            <person name="Chooi Y.H."/>
            <person name="Piggott A.M."/>
        </authorList>
    </citation>
    <scope>NUCLEOTIDE SEQUENCE [LARGE SCALE GENOMIC DNA]</scope>
    <source>
        <strain evidence="3 4">FRR 5400</strain>
    </source>
</reference>
<evidence type="ECO:0000313" key="4">
    <source>
        <dbReference type="Proteomes" id="UP000541154"/>
    </source>
</evidence>
<feature type="transmembrane region" description="Helical" evidence="2">
    <location>
        <begin position="33"/>
        <end position="51"/>
    </location>
</feature>
<evidence type="ECO:0000256" key="1">
    <source>
        <dbReference type="SAM" id="MobiDB-lite"/>
    </source>
</evidence>
<dbReference type="Proteomes" id="UP000541154">
    <property type="component" value="Unassembled WGS sequence"/>
</dbReference>
<feature type="region of interest" description="Disordered" evidence="1">
    <location>
        <begin position="69"/>
        <end position="89"/>
    </location>
</feature>
<accession>A0A8H6AD68</accession>
<feature type="compositionally biased region" description="Basic and acidic residues" evidence="1">
    <location>
        <begin position="70"/>
        <end position="81"/>
    </location>
</feature>
<gene>
    <name evidence="3" type="ORF">ETB97_008531</name>
</gene>
<comment type="caution">
    <text evidence="3">The sequence shown here is derived from an EMBL/GenBank/DDBJ whole genome shotgun (WGS) entry which is preliminary data.</text>
</comment>
<keyword evidence="2" id="KW-0472">Membrane</keyword>
<dbReference type="AlphaFoldDB" id="A0A8H6AD68"/>
<keyword evidence="2" id="KW-1133">Transmembrane helix</keyword>
<dbReference type="EMBL" id="SPNV01000039">
    <property type="protein sequence ID" value="KAF5864125.1"/>
    <property type="molecule type" value="Genomic_DNA"/>
</dbReference>
<protein>
    <submittedName>
        <fullName evidence="3">Uncharacterized protein</fullName>
    </submittedName>
</protein>
<keyword evidence="2" id="KW-0812">Transmembrane</keyword>
<organism evidence="3 4">
    <name type="scientific">Petromyces alliaceus</name>
    <name type="common">Aspergillus alliaceus</name>
    <dbReference type="NCBI Taxonomy" id="209559"/>
    <lineage>
        <taxon>Eukaryota</taxon>
        <taxon>Fungi</taxon>
        <taxon>Dikarya</taxon>
        <taxon>Ascomycota</taxon>
        <taxon>Pezizomycotina</taxon>
        <taxon>Eurotiomycetes</taxon>
        <taxon>Eurotiomycetidae</taxon>
        <taxon>Eurotiales</taxon>
        <taxon>Aspergillaceae</taxon>
        <taxon>Aspergillus</taxon>
        <taxon>Aspergillus subgen. Circumdati</taxon>
    </lineage>
</organism>
<evidence type="ECO:0000256" key="2">
    <source>
        <dbReference type="SAM" id="Phobius"/>
    </source>
</evidence>
<proteinExistence type="predicted"/>
<sequence>MGATEVEVVQGCEGRRPSALEVATQINRVSGGYGMRLVAVTVPLVIIALYAEEVKGLFWKFWSAFASHTNTKEDDKKKEKQQGSTDSYQVENAGKLWKKGLDKHIQLGNGRFLDALKSKRLNTIKWAGSMQYDP</sequence>
<name>A0A8H6AD68_PETAA</name>
<keyword evidence="4" id="KW-1185">Reference proteome</keyword>
<evidence type="ECO:0000313" key="3">
    <source>
        <dbReference type="EMBL" id="KAF5864125.1"/>
    </source>
</evidence>